<dbReference type="Pfam" id="PF01494">
    <property type="entry name" value="FAD_binding_3"/>
    <property type="match status" value="2"/>
</dbReference>
<feature type="domain" description="FAD-binding" evidence="4">
    <location>
        <begin position="7"/>
        <end position="224"/>
    </location>
</feature>
<keyword evidence="6" id="KW-1185">Reference proteome</keyword>
<evidence type="ECO:0000313" key="5">
    <source>
        <dbReference type="EMBL" id="KAL2859934.1"/>
    </source>
</evidence>
<dbReference type="Proteomes" id="UP001610432">
    <property type="component" value="Unassembled WGS sequence"/>
</dbReference>
<dbReference type="PANTHER" id="PTHR46720">
    <property type="entry name" value="HYDROXYLASE, PUTATIVE (AFU_ORTHOLOGUE AFUA_3G01460)-RELATED"/>
    <property type="match status" value="1"/>
</dbReference>
<keyword evidence="3" id="KW-0560">Oxidoreductase</keyword>
<evidence type="ECO:0000259" key="4">
    <source>
        <dbReference type="Pfam" id="PF01494"/>
    </source>
</evidence>
<name>A0ABR4L6Y7_9EURO</name>
<dbReference type="EMBL" id="JBFXLQ010000094">
    <property type="protein sequence ID" value="KAL2859934.1"/>
    <property type="molecule type" value="Genomic_DNA"/>
</dbReference>
<dbReference type="SUPFAM" id="SSF51905">
    <property type="entry name" value="FAD/NAD(P)-binding domain"/>
    <property type="match status" value="1"/>
</dbReference>
<feature type="domain" description="FAD-binding" evidence="4">
    <location>
        <begin position="303"/>
        <end position="367"/>
    </location>
</feature>
<evidence type="ECO:0000256" key="2">
    <source>
        <dbReference type="ARBA" id="ARBA00022827"/>
    </source>
</evidence>
<dbReference type="GeneID" id="98146849"/>
<reference evidence="5 6" key="1">
    <citation type="submission" date="2024-07" db="EMBL/GenBank/DDBJ databases">
        <title>Section-level genome sequencing and comparative genomics of Aspergillus sections Usti and Cavernicolus.</title>
        <authorList>
            <consortium name="Lawrence Berkeley National Laboratory"/>
            <person name="Nybo J.L."/>
            <person name="Vesth T.C."/>
            <person name="Theobald S."/>
            <person name="Frisvad J.C."/>
            <person name="Larsen T.O."/>
            <person name="Kjaerboelling I."/>
            <person name="Rothschild-Mancinelli K."/>
            <person name="Lyhne E.K."/>
            <person name="Kogle M.E."/>
            <person name="Barry K."/>
            <person name="Clum A."/>
            <person name="Na H."/>
            <person name="Ledsgaard L."/>
            <person name="Lin J."/>
            <person name="Lipzen A."/>
            <person name="Kuo A."/>
            <person name="Riley R."/>
            <person name="Mondo S."/>
            <person name="Labutti K."/>
            <person name="Haridas S."/>
            <person name="Pangalinan J."/>
            <person name="Salamov A.A."/>
            <person name="Simmons B.A."/>
            <person name="Magnuson J.K."/>
            <person name="Chen J."/>
            <person name="Drula E."/>
            <person name="Henrissat B."/>
            <person name="Wiebenga A."/>
            <person name="Lubbers R.J."/>
            <person name="Gomes A.C."/>
            <person name="Macurrencykelacurrency M.R."/>
            <person name="Stajich J."/>
            <person name="Grigoriev I.V."/>
            <person name="Mortensen U.H."/>
            <person name="De Vries R.P."/>
            <person name="Baker S.E."/>
            <person name="Andersen M.R."/>
        </authorList>
    </citation>
    <scope>NUCLEOTIDE SEQUENCE [LARGE SCALE GENOMIC DNA]</scope>
    <source>
        <strain evidence="5 6">CBS 449.75</strain>
    </source>
</reference>
<dbReference type="RefSeq" id="XP_070880490.1">
    <property type="nucleotide sequence ID" value="XM_071031777.1"/>
</dbReference>
<dbReference type="PRINTS" id="PR00420">
    <property type="entry name" value="RNGMNOXGNASE"/>
</dbReference>
<keyword evidence="2" id="KW-0274">FAD</keyword>
<proteinExistence type="predicted"/>
<protein>
    <recommendedName>
        <fullName evidence="4">FAD-binding domain-containing protein</fullName>
    </recommendedName>
</protein>
<keyword evidence="1" id="KW-0285">Flavoprotein</keyword>
<dbReference type="Gene3D" id="3.50.50.60">
    <property type="entry name" value="FAD/NAD(P)-binding domain"/>
    <property type="match status" value="1"/>
</dbReference>
<dbReference type="PANTHER" id="PTHR46720:SF1">
    <property type="entry name" value="HYDROXYLASE, PUTATIVE (AFU_ORTHOLOGUE AFUA_8G06050)-RELATED"/>
    <property type="match status" value="1"/>
</dbReference>
<evidence type="ECO:0000256" key="1">
    <source>
        <dbReference type="ARBA" id="ARBA00022630"/>
    </source>
</evidence>
<dbReference type="InterPro" id="IPR036188">
    <property type="entry name" value="FAD/NAD-bd_sf"/>
</dbReference>
<gene>
    <name evidence="5" type="ORF">BJX67DRAFT_375958</name>
</gene>
<accession>A0ABR4L6Y7</accession>
<sequence length="422" mass="45819">MNTPRKAIIIGAGPAGLSVALRLHQTTDIHCTIYEIRPKPTTLGGAVGIPSNGLRLLDRLGVYNALVKRGSSRSDFAVRSLNGTTLGRIGDVVAQPRAQTGFGYMRVKRADVVDVLLQAVRAAGMEVSFDKRLTGIDEGGNRVNVTFSDGSTDTADLLLGCDGIHSSVRQTYVDPGLKPEYSGLAGLFSIIPTAGLSPAMRETVHGLNATITEEGMFIAAPCTAAGDEVFWGFQREIAIPDPDDARDGWEVHTKREVDGFKSTLPGILRDVKGDWGNTLKYLVDRTDVVKFFPVYRLPLGGLWSRGRCLLLGDAAHAMQPHASQGVAMALEDAFLISRLLADPTRSVRSAFESFYRIRAPRVEEIYQTAAQNAGIRKKTGPWGLWLKETAIRASFVLPWGLGIGTQAFGQKYTVYDIDEVKT</sequence>
<dbReference type="InterPro" id="IPR002938">
    <property type="entry name" value="FAD-bd"/>
</dbReference>
<evidence type="ECO:0000313" key="6">
    <source>
        <dbReference type="Proteomes" id="UP001610432"/>
    </source>
</evidence>
<organism evidence="5 6">
    <name type="scientific">Aspergillus lucknowensis</name>
    <dbReference type="NCBI Taxonomy" id="176173"/>
    <lineage>
        <taxon>Eukaryota</taxon>
        <taxon>Fungi</taxon>
        <taxon>Dikarya</taxon>
        <taxon>Ascomycota</taxon>
        <taxon>Pezizomycotina</taxon>
        <taxon>Eurotiomycetes</taxon>
        <taxon>Eurotiomycetidae</taxon>
        <taxon>Eurotiales</taxon>
        <taxon>Aspergillaceae</taxon>
        <taxon>Aspergillus</taxon>
        <taxon>Aspergillus subgen. Nidulantes</taxon>
    </lineage>
</organism>
<comment type="caution">
    <text evidence="5">The sequence shown here is derived from an EMBL/GenBank/DDBJ whole genome shotgun (WGS) entry which is preliminary data.</text>
</comment>
<evidence type="ECO:0000256" key="3">
    <source>
        <dbReference type="ARBA" id="ARBA00023002"/>
    </source>
</evidence>
<dbReference type="InterPro" id="IPR051104">
    <property type="entry name" value="FAD_monoxygenase"/>
</dbReference>